<dbReference type="InterPro" id="IPR006935">
    <property type="entry name" value="Helicase/UvrB_N"/>
</dbReference>
<dbReference type="Pfam" id="PF04851">
    <property type="entry name" value="ResIII"/>
    <property type="match status" value="1"/>
</dbReference>
<dbReference type="GO" id="GO:0005524">
    <property type="term" value="F:ATP binding"/>
    <property type="evidence" value="ECO:0007669"/>
    <property type="project" value="UniProtKB-KW"/>
</dbReference>
<evidence type="ECO:0000256" key="4">
    <source>
        <dbReference type="ARBA" id="ARBA00022840"/>
    </source>
</evidence>
<dbReference type="SMART" id="SM00487">
    <property type="entry name" value="DEXDc"/>
    <property type="match status" value="1"/>
</dbReference>
<evidence type="ECO:0008006" key="8">
    <source>
        <dbReference type="Google" id="ProtNLM"/>
    </source>
</evidence>
<dbReference type="SUPFAM" id="SSF52540">
    <property type="entry name" value="P-loop containing nucleoside triphosphate hydrolases"/>
    <property type="match status" value="1"/>
</dbReference>
<feature type="domain" description="Helicase C-terminal" evidence="6">
    <location>
        <begin position="368"/>
        <end position="490"/>
    </location>
</feature>
<evidence type="ECO:0000256" key="2">
    <source>
        <dbReference type="ARBA" id="ARBA00022801"/>
    </source>
</evidence>
<dbReference type="AlphaFoldDB" id="A0A0F9DYU8"/>
<accession>A0A0F9DYU8</accession>
<dbReference type="PROSITE" id="PS51192">
    <property type="entry name" value="HELICASE_ATP_BIND_1"/>
    <property type="match status" value="1"/>
</dbReference>
<reference evidence="7" key="1">
    <citation type="journal article" date="2015" name="Nature">
        <title>Complex archaea that bridge the gap between prokaryotes and eukaryotes.</title>
        <authorList>
            <person name="Spang A."/>
            <person name="Saw J.H."/>
            <person name="Jorgensen S.L."/>
            <person name="Zaremba-Niedzwiedzka K."/>
            <person name="Martijn J."/>
            <person name="Lind A.E."/>
            <person name="van Eijk R."/>
            <person name="Schleper C."/>
            <person name="Guy L."/>
            <person name="Ettema T.J."/>
        </authorList>
    </citation>
    <scope>NUCLEOTIDE SEQUENCE</scope>
</reference>
<name>A0A0F9DYU8_9ZZZZ</name>
<feature type="domain" description="Helicase ATP-binding" evidence="5">
    <location>
        <begin position="27"/>
        <end position="196"/>
    </location>
</feature>
<protein>
    <recommendedName>
        <fullName evidence="8">DEAD/DEAH box helicase</fullName>
    </recommendedName>
</protein>
<evidence type="ECO:0000259" key="5">
    <source>
        <dbReference type="PROSITE" id="PS51192"/>
    </source>
</evidence>
<dbReference type="InterPro" id="IPR001650">
    <property type="entry name" value="Helicase_C-like"/>
</dbReference>
<dbReference type="PROSITE" id="PS51194">
    <property type="entry name" value="HELICASE_CTER"/>
    <property type="match status" value="1"/>
</dbReference>
<keyword evidence="3" id="KW-0347">Helicase</keyword>
<evidence type="ECO:0000313" key="7">
    <source>
        <dbReference type="EMBL" id="KKL58981.1"/>
    </source>
</evidence>
<feature type="non-terminal residue" evidence="7">
    <location>
        <position position="490"/>
    </location>
</feature>
<dbReference type="InterPro" id="IPR041755">
    <property type="entry name" value="Hef_ID"/>
</dbReference>
<dbReference type="GO" id="GO:0003677">
    <property type="term" value="F:DNA binding"/>
    <property type="evidence" value="ECO:0007669"/>
    <property type="project" value="InterPro"/>
</dbReference>
<proteinExistence type="predicted"/>
<keyword evidence="1" id="KW-0547">Nucleotide-binding</keyword>
<dbReference type="GO" id="GO:0004386">
    <property type="term" value="F:helicase activity"/>
    <property type="evidence" value="ECO:0007669"/>
    <property type="project" value="UniProtKB-KW"/>
</dbReference>
<dbReference type="InterPro" id="IPR014001">
    <property type="entry name" value="Helicase_ATP-bd"/>
</dbReference>
<organism evidence="7">
    <name type="scientific">marine sediment metagenome</name>
    <dbReference type="NCBI Taxonomy" id="412755"/>
    <lineage>
        <taxon>unclassified sequences</taxon>
        <taxon>metagenomes</taxon>
        <taxon>ecological metagenomes</taxon>
    </lineage>
</organism>
<dbReference type="Pfam" id="PF00271">
    <property type="entry name" value="Helicase_C"/>
    <property type="match status" value="1"/>
</dbReference>
<evidence type="ECO:0000259" key="6">
    <source>
        <dbReference type="PROSITE" id="PS51194"/>
    </source>
</evidence>
<dbReference type="Pfam" id="PF21210">
    <property type="entry name" value="RNA_helicase_helical"/>
    <property type="match status" value="1"/>
</dbReference>
<sequence>MSNTLEEQAKNIKKPYPLEAREYQINIAEKCLNKNSLVVLPTGLGKTIIAVLVARKTIDIFPKNSKIIILAPTRPLINQHFDTFSKFLNVSVNKFTVLTGKILPEKRIELFTENQIVFFTPQTLRNDLVNKRYSLENTALIIYDEAHHATGDYAYTMIADEYKEQNPDGVSLALTASPGASKKKIQILCENLYIPLSNIHIRTRKDIDVKSYLQPMSIYKIGVNLTTLMAEVYTGIITVLEERLLYLTQLNFLSEKSRPLHNKIIRKDLLRLNKELVSLIQQEGDKTGVYSALSINAQGLILYHMIELVEQQGLDVLLIYLEKVKNDAKKAKSSKAVRILASDTRLQRIYIELKKNQEFTPENLVHPKYHVLLKVLQDQLNQNPESRILVFVKLRDSLKNIVNHLKEYKLIKPARFVGQATKSPDDKGLSQKKQIEVLEQFKTGKFNVLVSTNVAEEGLDIAECNLVVFYDVVASEIRLIQRKGRTARKK</sequence>
<dbReference type="InterPro" id="IPR027417">
    <property type="entry name" value="P-loop_NTPase"/>
</dbReference>
<dbReference type="Gene3D" id="1.20.1320.20">
    <property type="entry name" value="hef helicase domain"/>
    <property type="match status" value="1"/>
</dbReference>
<keyword evidence="2" id="KW-0378">Hydrolase</keyword>
<dbReference type="PANTHER" id="PTHR14025:SF20">
    <property type="entry name" value="FANCONI ANEMIA GROUP M PROTEIN"/>
    <property type="match status" value="1"/>
</dbReference>
<dbReference type="Gene3D" id="3.40.50.300">
    <property type="entry name" value="P-loop containing nucleotide triphosphate hydrolases"/>
    <property type="match status" value="2"/>
</dbReference>
<gene>
    <name evidence="7" type="ORF">LCGC14_2219930</name>
</gene>
<dbReference type="PANTHER" id="PTHR14025">
    <property type="entry name" value="FANCONI ANEMIA GROUP M FANCM FAMILY MEMBER"/>
    <property type="match status" value="1"/>
</dbReference>
<dbReference type="SMART" id="SM00490">
    <property type="entry name" value="HELICc"/>
    <property type="match status" value="1"/>
</dbReference>
<keyword evidence="4" id="KW-0067">ATP-binding</keyword>
<dbReference type="GO" id="GO:0016787">
    <property type="term" value="F:hydrolase activity"/>
    <property type="evidence" value="ECO:0007669"/>
    <property type="project" value="UniProtKB-KW"/>
</dbReference>
<evidence type="ECO:0000256" key="3">
    <source>
        <dbReference type="ARBA" id="ARBA00022806"/>
    </source>
</evidence>
<evidence type="ECO:0000256" key="1">
    <source>
        <dbReference type="ARBA" id="ARBA00022741"/>
    </source>
</evidence>
<comment type="caution">
    <text evidence="7">The sequence shown here is derived from an EMBL/GenBank/DDBJ whole genome shotgun (WGS) entry which is preliminary data.</text>
</comment>
<dbReference type="EMBL" id="LAZR01029638">
    <property type="protein sequence ID" value="KKL58981.1"/>
    <property type="molecule type" value="Genomic_DNA"/>
</dbReference>